<evidence type="ECO:0000313" key="9">
    <source>
        <dbReference type="EMBL" id="PSN67334.1"/>
    </source>
</evidence>
<dbReference type="InterPro" id="IPR048966">
    <property type="entry name" value="Aquarius_b-barrel"/>
</dbReference>
<dbReference type="Gene3D" id="3.40.50.300">
    <property type="entry name" value="P-loop containing nucleotide triphosphate hydrolases"/>
    <property type="match status" value="2"/>
</dbReference>
<dbReference type="PANTHER" id="PTHR10887">
    <property type="entry name" value="DNA2/NAM7 HELICASE FAMILY"/>
    <property type="match status" value="1"/>
</dbReference>
<dbReference type="GO" id="GO:0003729">
    <property type="term" value="F:mRNA binding"/>
    <property type="evidence" value="ECO:0007669"/>
    <property type="project" value="TreeGrafter"/>
</dbReference>
<dbReference type="EMBL" id="KZ678135">
    <property type="protein sequence ID" value="PSN67334.1"/>
    <property type="molecule type" value="Genomic_DNA"/>
</dbReference>
<comment type="similarity">
    <text evidence="2">Belongs to the CWF11 family.</text>
</comment>
<dbReference type="Pfam" id="PF21144">
    <property type="entry name" value="Aquarius_N_3rd"/>
    <property type="match status" value="1"/>
</dbReference>
<dbReference type="OrthoDB" id="1879at2759"/>
<evidence type="ECO:0000259" key="8">
    <source>
        <dbReference type="Pfam" id="PF21144"/>
    </source>
</evidence>
<comment type="subunit">
    <text evidence="2">Belongs to the 40S cdc5-associated complex (or cwf complex), a spliceosome sub-complex reminiscent of a late-stage spliceosome.</text>
</comment>
<keyword evidence="10" id="KW-1185">Reference proteome</keyword>
<dbReference type="InterPro" id="IPR027417">
    <property type="entry name" value="P-loop_NTPase"/>
</dbReference>
<dbReference type="STRING" id="1448308.A0A2T2NPJ6"/>
<dbReference type="GO" id="GO:0005684">
    <property type="term" value="C:U2-type spliceosomal complex"/>
    <property type="evidence" value="ECO:0007669"/>
    <property type="project" value="UniProtKB-UniRule"/>
</dbReference>
<keyword evidence="1" id="KW-0347">Helicase</keyword>
<feature type="domain" description="RNA helicase aquarius N-terminal" evidence="6">
    <location>
        <begin position="42"/>
        <end position="428"/>
    </location>
</feature>
<dbReference type="SUPFAM" id="SSF52540">
    <property type="entry name" value="P-loop containing nucleoside triphosphate hydrolases"/>
    <property type="match status" value="1"/>
</dbReference>
<feature type="region of interest" description="Disordered" evidence="3">
    <location>
        <begin position="1"/>
        <end position="24"/>
    </location>
</feature>
<dbReference type="InterPro" id="IPR048967">
    <property type="entry name" value="Aquarius_insert"/>
</dbReference>
<dbReference type="Proteomes" id="UP000240883">
    <property type="component" value="Unassembled WGS sequence"/>
</dbReference>
<dbReference type="CDD" id="cd17935">
    <property type="entry name" value="EEXXQc_AQR"/>
    <property type="match status" value="1"/>
</dbReference>
<evidence type="ECO:0000259" key="7">
    <source>
        <dbReference type="Pfam" id="PF21143"/>
    </source>
</evidence>
<dbReference type="InterPro" id="IPR041679">
    <property type="entry name" value="DNA2/NAM7-like_C"/>
</dbReference>
<evidence type="ECO:0000256" key="2">
    <source>
        <dbReference type="PIRNR" id="PIRNR038901"/>
    </source>
</evidence>
<protein>
    <recommendedName>
        <fullName evidence="2">Pre-mRNA-splicing factor</fullName>
    </recommendedName>
</protein>
<dbReference type="GO" id="GO:0045292">
    <property type="term" value="P:mRNA cis splicing, via spliceosome"/>
    <property type="evidence" value="ECO:0007669"/>
    <property type="project" value="UniProtKB-UniRule"/>
</dbReference>
<dbReference type="InterPro" id="IPR026300">
    <property type="entry name" value="CWF11_fam"/>
</dbReference>
<evidence type="ECO:0000256" key="1">
    <source>
        <dbReference type="ARBA" id="ARBA00022806"/>
    </source>
</evidence>
<feature type="domain" description="DNA2/NAM7 helicase-like C-terminal" evidence="5">
    <location>
        <begin position="1130"/>
        <end position="1322"/>
    </location>
</feature>
<dbReference type="InterPro" id="IPR045055">
    <property type="entry name" value="DNA2/NAM7-like"/>
</dbReference>
<dbReference type="Pfam" id="PF13086">
    <property type="entry name" value="AAA_11"/>
    <property type="match status" value="1"/>
</dbReference>
<gene>
    <name evidence="9" type="ORF">BS50DRAFT_574046</name>
</gene>
<evidence type="ECO:0000259" key="6">
    <source>
        <dbReference type="Pfam" id="PF16399"/>
    </source>
</evidence>
<keyword evidence="1" id="KW-0378">Hydrolase</keyword>
<dbReference type="Pfam" id="PF21143">
    <property type="entry name" value="Aquarius_N_2nd"/>
    <property type="match status" value="1"/>
</dbReference>
<keyword evidence="2" id="KW-0507">mRNA processing</keyword>
<dbReference type="GO" id="GO:0071013">
    <property type="term" value="C:catalytic step 2 spliceosome"/>
    <property type="evidence" value="ECO:0007669"/>
    <property type="project" value="TreeGrafter"/>
</dbReference>
<keyword evidence="2" id="KW-0539">Nucleus</keyword>
<dbReference type="GO" id="GO:0004386">
    <property type="term" value="F:helicase activity"/>
    <property type="evidence" value="ECO:0007669"/>
    <property type="project" value="InterPro"/>
</dbReference>
<dbReference type="Pfam" id="PF16399">
    <property type="entry name" value="Aquarius_N_1st"/>
    <property type="match status" value="1"/>
</dbReference>
<keyword evidence="1" id="KW-0067">ATP-binding</keyword>
<evidence type="ECO:0000256" key="3">
    <source>
        <dbReference type="SAM" id="MobiDB-lite"/>
    </source>
</evidence>
<accession>A0A2T2NPJ6</accession>
<dbReference type="PANTHER" id="PTHR10887:SF5">
    <property type="entry name" value="RNA HELICASE AQUARIUS"/>
    <property type="match status" value="1"/>
</dbReference>
<feature type="domain" description="RNA helicase aquarius insertion" evidence="8">
    <location>
        <begin position="719"/>
        <end position="811"/>
    </location>
</feature>
<feature type="domain" description="RNA helicase aquarius beta-barrel" evidence="7">
    <location>
        <begin position="511"/>
        <end position="671"/>
    </location>
</feature>
<dbReference type="Pfam" id="PF13087">
    <property type="entry name" value="AAA_12"/>
    <property type="match status" value="1"/>
</dbReference>
<evidence type="ECO:0000313" key="10">
    <source>
        <dbReference type="Proteomes" id="UP000240883"/>
    </source>
</evidence>
<evidence type="ECO:0000259" key="5">
    <source>
        <dbReference type="Pfam" id="PF13087"/>
    </source>
</evidence>
<organism evidence="9 10">
    <name type="scientific">Corynespora cassiicola Philippines</name>
    <dbReference type="NCBI Taxonomy" id="1448308"/>
    <lineage>
        <taxon>Eukaryota</taxon>
        <taxon>Fungi</taxon>
        <taxon>Dikarya</taxon>
        <taxon>Ascomycota</taxon>
        <taxon>Pezizomycotina</taxon>
        <taxon>Dothideomycetes</taxon>
        <taxon>Pleosporomycetidae</taxon>
        <taxon>Pleosporales</taxon>
        <taxon>Corynesporascaceae</taxon>
        <taxon>Corynespora</taxon>
    </lineage>
</organism>
<reference evidence="9 10" key="1">
    <citation type="journal article" date="2018" name="Front. Microbiol.">
        <title>Genome-Wide Analysis of Corynespora cassiicola Leaf Fall Disease Putative Effectors.</title>
        <authorList>
            <person name="Lopez D."/>
            <person name="Ribeiro S."/>
            <person name="Label P."/>
            <person name="Fumanal B."/>
            <person name="Venisse J.S."/>
            <person name="Kohler A."/>
            <person name="de Oliveira R.R."/>
            <person name="Labutti K."/>
            <person name="Lipzen A."/>
            <person name="Lail K."/>
            <person name="Bauer D."/>
            <person name="Ohm R.A."/>
            <person name="Barry K.W."/>
            <person name="Spatafora J."/>
            <person name="Grigoriev I.V."/>
            <person name="Martin F.M."/>
            <person name="Pujade-Renaud V."/>
        </authorList>
    </citation>
    <scope>NUCLEOTIDE SEQUENCE [LARGE SCALE GENOMIC DNA]</scope>
    <source>
        <strain evidence="9 10">Philippines</strain>
    </source>
</reference>
<name>A0A2T2NPJ6_CORCC</name>
<feature type="domain" description="DNA2/NAM7 helicase helicase" evidence="4">
    <location>
        <begin position="823"/>
        <end position="1119"/>
    </location>
</feature>
<keyword evidence="2" id="KW-0508">mRNA splicing</keyword>
<sequence>MEDIKHDGAPSAQNGAAAPDASDSQSLLARPTVADLHGENAFAQVARTNWLGVAKAPKVRPEVLKKEIWDELEKVDFAYSSLLVLENLQLLERYLWPGFTEDASNYHHLLLALMVNVKRRENLPSWEHFSSKPDEFSAFFRRILSMTVDTSQPAKIRAQLISFVIGAFQSLDSGLVRKECAPLVGISIWQNLHSDAARDRLFEQHHVLKKAWRAASKRFDAGDEVLQARLRFERSWLYTLLLDFLDRLYNSKGRQEVADNMSYCERFVELLIDLQSQLPTRRYVNSLLRDLNLLSAIRLSPLYSDEDNGLFRDLFNLLGHFTYFPIEDQTGKQLSKLEYDQGHYDRLAKLQRVGYATFPEKLSLLALANYGSVGNRNELEGHLRTLDDVELVQLCSIMGLRTEYPKSSFLVQDRPFFTDALVSLVEYRPTFKDIIREMPVLPTERVLYERTFLRNESYNGSKPLAIPKLNLQYLTMGDFLWRSFILYRAESFYGIRKDVEDVIKRVQPRGKGINTKFGGFSRMSLPISKPGIVDAAPSRVGEQHPSYVRAEVVLDVARLQHPVRKEWDSLKPDDIVFLLAVEGQDDVPMRNGHSGDVDSAEQLGLHKLRCAEVVQIQDQNGRSLRDNSDPARARQRRLILNIDAKQYQEDMDRVAEGRPNVYEQINLIVRRRGRENNFRPILESIRRLALSDIPAPSWLQEVFLGIGDPASATYKRLPNRLHKIDFRDTFLDWQHLIESLPGKSIEPHESAQSSFGPPYVVEFPAAAEEPAPARPSKKRRRDQVEVAQPVHESVQVSTYKPPNTGPYPADAPKLNKVRFTPAQVEAITSGTQPGLTVVVGPPGTGKTDVATQIISNIYHNFPDQRTLLVAHSNQALNQLFQKIVALDIDERHLLRLGHGEEDLDTEASYSKHGRVESFLARKDVYLEEVRRLAENFNAPGAHWTSCETADYFNLVYVKPTWTQYWDSVSSPDSSVEQLVGEFPFHKYFSTAPQPLFPPDADREQILDIIQGCYHHVQKIFTELEDIRPFEVLPNAREKANYLLIKEARIIAMTSTHAAMRRQEIASLGFHYDNVIMEEAAQITEIENFIPLALQNPHNCELPLQRIVLCGDHLQNSPIIQNLAFRQYANLEQSLFLRLVRLGVPTIMLDQQGRARPSIAELYKWRYPKLDNLPSVLSSPEFQVANAGLRYDYQFINVPDYKGKGEVEPTPHFIQNLGEAEYAVALYMYMRLLGYPAHKISILTTYAGQRALIKDVLDHRCKGNRLFGLPKLVATVDKYQGEQNDYIILSLVRTRSIGYLRDIRRLTVALSRARLGLYILGRRTVFDSCPELKPAFDVLLRRPDKLVLALDESYGAVSRPADDQSPADAVMEGVEHLGQYVFEMTKAKVEALKSGGSMTLPVVGDAREVEDDEDADRIDKVLIPEEQEVVMGDAEDEDEEV</sequence>
<feature type="region of interest" description="Disordered" evidence="3">
    <location>
        <begin position="767"/>
        <end position="813"/>
    </location>
</feature>
<dbReference type="InterPro" id="IPR041677">
    <property type="entry name" value="DNA2/NAM7_AAA_11"/>
</dbReference>
<dbReference type="PIRSF" id="PIRSF038901">
    <property type="entry name" value="AQR_cwf11"/>
    <property type="match status" value="1"/>
</dbReference>
<proteinExistence type="inferred from homology"/>
<dbReference type="InterPro" id="IPR032174">
    <property type="entry name" value="Aquarius_N"/>
</dbReference>
<keyword evidence="1" id="KW-0547">Nucleotide-binding</keyword>
<dbReference type="InterPro" id="IPR047187">
    <property type="entry name" value="SF1_C_Upf1"/>
</dbReference>
<dbReference type="CDD" id="cd18808">
    <property type="entry name" value="SF1_C_Upf1"/>
    <property type="match status" value="1"/>
</dbReference>
<evidence type="ECO:0000259" key="4">
    <source>
        <dbReference type="Pfam" id="PF13086"/>
    </source>
</evidence>
<dbReference type="FunFam" id="3.40.50.300:FF:000507">
    <property type="entry name" value="Pre-mRNA-splicing factor"/>
    <property type="match status" value="1"/>
</dbReference>
<comment type="function">
    <text evidence="2">Involved in mRNA splicing where it associates with cdc5 and the other cwf proteins as part of the spliceosome.</text>
</comment>
<comment type="subcellular location">
    <subcellularLocation>
        <location evidence="2">Nucleus</location>
    </subcellularLocation>
</comment>